<evidence type="ECO:0000256" key="12">
    <source>
        <dbReference type="ARBA" id="ARBA00022917"/>
    </source>
</evidence>
<evidence type="ECO:0000256" key="14">
    <source>
        <dbReference type="ARBA" id="ARBA00049255"/>
    </source>
</evidence>
<keyword evidence="7 15" id="KW-0479">Metal-binding</keyword>
<evidence type="ECO:0000256" key="2">
    <source>
        <dbReference type="ARBA" id="ARBA00008653"/>
    </source>
</evidence>
<dbReference type="Proteomes" id="UP001156691">
    <property type="component" value="Unassembled WGS sequence"/>
</dbReference>
<dbReference type="SMART" id="SM00896">
    <property type="entry name" value="FDX-ACB"/>
    <property type="match status" value="1"/>
</dbReference>
<evidence type="ECO:0000256" key="1">
    <source>
        <dbReference type="ARBA" id="ARBA00004496"/>
    </source>
</evidence>
<dbReference type="InterPro" id="IPR005147">
    <property type="entry name" value="tRNA_synthase_B5-dom"/>
</dbReference>
<comment type="similarity">
    <text evidence="2 15">Belongs to the phenylalanyl-tRNA synthetase beta subunit family. Type 1 subfamily.</text>
</comment>
<comment type="cofactor">
    <cofactor evidence="15">
        <name>Mg(2+)</name>
        <dbReference type="ChEBI" id="CHEBI:18420"/>
    </cofactor>
    <text evidence="15">Binds 2 magnesium ions per tetramer.</text>
</comment>
<dbReference type="EMBL" id="BSNS01000003">
    <property type="protein sequence ID" value="GLQ53409.1"/>
    <property type="molecule type" value="Genomic_DNA"/>
</dbReference>
<evidence type="ECO:0000313" key="21">
    <source>
        <dbReference type="Proteomes" id="UP001156691"/>
    </source>
</evidence>
<dbReference type="SMART" id="SM00873">
    <property type="entry name" value="B3_4"/>
    <property type="match status" value="1"/>
</dbReference>
<dbReference type="Pfam" id="PF17759">
    <property type="entry name" value="tRNA_synthFbeta"/>
    <property type="match status" value="1"/>
</dbReference>
<dbReference type="SMART" id="SM00874">
    <property type="entry name" value="B5"/>
    <property type="match status" value="1"/>
</dbReference>
<name>A0ABQ5W021_9HYPH</name>
<dbReference type="Pfam" id="PF03147">
    <property type="entry name" value="FDX-ACB"/>
    <property type="match status" value="1"/>
</dbReference>
<evidence type="ECO:0000256" key="4">
    <source>
        <dbReference type="ARBA" id="ARBA00022490"/>
    </source>
</evidence>
<keyword evidence="13 15" id="KW-0030">Aminoacyl-tRNA synthetase</keyword>
<organism evidence="20 21">
    <name type="scientific">Devosia nitrariae</name>
    <dbReference type="NCBI Taxonomy" id="2071872"/>
    <lineage>
        <taxon>Bacteria</taxon>
        <taxon>Pseudomonadati</taxon>
        <taxon>Pseudomonadota</taxon>
        <taxon>Alphaproteobacteria</taxon>
        <taxon>Hyphomicrobiales</taxon>
        <taxon>Devosiaceae</taxon>
        <taxon>Devosia</taxon>
    </lineage>
</organism>
<dbReference type="SUPFAM" id="SSF46955">
    <property type="entry name" value="Putative DNA-binding domain"/>
    <property type="match status" value="1"/>
</dbReference>
<evidence type="ECO:0000256" key="11">
    <source>
        <dbReference type="ARBA" id="ARBA00022884"/>
    </source>
</evidence>
<dbReference type="InterPro" id="IPR033714">
    <property type="entry name" value="tRNA_bind_bactPheRS"/>
</dbReference>
<evidence type="ECO:0000313" key="20">
    <source>
        <dbReference type="EMBL" id="GLQ53409.1"/>
    </source>
</evidence>
<dbReference type="PANTHER" id="PTHR10947">
    <property type="entry name" value="PHENYLALANYL-TRNA SYNTHETASE BETA CHAIN AND LEUCINE-RICH REPEAT-CONTAINING PROTEIN 47"/>
    <property type="match status" value="1"/>
</dbReference>
<evidence type="ECO:0000259" key="19">
    <source>
        <dbReference type="PROSITE" id="PS51483"/>
    </source>
</evidence>
<feature type="binding site" evidence="15">
    <location>
        <position position="441"/>
    </location>
    <ligand>
        <name>Mg(2+)</name>
        <dbReference type="ChEBI" id="CHEBI:18420"/>
        <note>shared with alpha subunit</note>
    </ligand>
</feature>
<feature type="domain" description="B5" evidence="19">
    <location>
        <begin position="378"/>
        <end position="453"/>
    </location>
</feature>
<dbReference type="NCBIfam" id="NF045760">
    <property type="entry name" value="YtpR"/>
    <property type="match status" value="1"/>
</dbReference>
<dbReference type="Pfam" id="PF03484">
    <property type="entry name" value="B5"/>
    <property type="match status" value="1"/>
</dbReference>
<dbReference type="InterPro" id="IPR020825">
    <property type="entry name" value="Phe-tRNA_synthase-like_B3/B4"/>
</dbReference>
<evidence type="ECO:0000256" key="6">
    <source>
        <dbReference type="ARBA" id="ARBA00022598"/>
    </source>
</evidence>
<comment type="catalytic activity">
    <reaction evidence="14 15">
        <text>tRNA(Phe) + L-phenylalanine + ATP = L-phenylalanyl-tRNA(Phe) + AMP + diphosphate + H(+)</text>
        <dbReference type="Rhea" id="RHEA:19413"/>
        <dbReference type="Rhea" id="RHEA-COMP:9668"/>
        <dbReference type="Rhea" id="RHEA-COMP:9699"/>
        <dbReference type="ChEBI" id="CHEBI:15378"/>
        <dbReference type="ChEBI" id="CHEBI:30616"/>
        <dbReference type="ChEBI" id="CHEBI:33019"/>
        <dbReference type="ChEBI" id="CHEBI:58095"/>
        <dbReference type="ChEBI" id="CHEBI:78442"/>
        <dbReference type="ChEBI" id="CHEBI:78531"/>
        <dbReference type="ChEBI" id="CHEBI:456215"/>
        <dbReference type="EC" id="6.1.1.20"/>
    </reaction>
</comment>
<dbReference type="InterPro" id="IPR005146">
    <property type="entry name" value="B3/B4_tRNA-bd"/>
</dbReference>
<dbReference type="NCBIfam" id="TIGR00472">
    <property type="entry name" value="pheT_bact"/>
    <property type="match status" value="1"/>
</dbReference>
<dbReference type="InterPro" id="IPR005121">
    <property type="entry name" value="Fdx_antiC-bd"/>
</dbReference>
<dbReference type="EC" id="6.1.1.20" evidence="15"/>
<proteinExistence type="inferred from homology"/>
<reference evidence="21" key="1">
    <citation type="journal article" date="2019" name="Int. J. Syst. Evol. Microbiol.">
        <title>The Global Catalogue of Microorganisms (GCM) 10K type strain sequencing project: providing services to taxonomists for standard genome sequencing and annotation.</title>
        <authorList>
            <consortium name="The Broad Institute Genomics Platform"/>
            <consortium name="The Broad Institute Genome Sequencing Center for Infectious Disease"/>
            <person name="Wu L."/>
            <person name="Ma J."/>
        </authorList>
    </citation>
    <scope>NUCLEOTIDE SEQUENCE [LARGE SCALE GENOMIC DNA]</scope>
    <source>
        <strain evidence="21">NBRC 112416</strain>
    </source>
</reference>
<evidence type="ECO:0000256" key="10">
    <source>
        <dbReference type="ARBA" id="ARBA00022842"/>
    </source>
</evidence>
<dbReference type="InterPro" id="IPR004532">
    <property type="entry name" value="Phe-tRNA-ligase_IIc_bsu_bact"/>
</dbReference>
<dbReference type="GO" id="GO:0016874">
    <property type="term" value="F:ligase activity"/>
    <property type="evidence" value="ECO:0007669"/>
    <property type="project" value="UniProtKB-KW"/>
</dbReference>
<feature type="domain" description="TRNA-binding" evidence="17">
    <location>
        <begin position="13"/>
        <end position="123"/>
    </location>
</feature>
<dbReference type="InterPro" id="IPR009061">
    <property type="entry name" value="DNA-bd_dom_put_sf"/>
</dbReference>
<dbReference type="InterPro" id="IPR041616">
    <property type="entry name" value="PheRS_beta_core"/>
</dbReference>
<feature type="domain" description="FDX-ACB" evidence="18">
    <location>
        <begin position="687"/>
        <end position="780"/>
    </location>
</feature>
<keyword evidence="4 15" id="KW-0963">Cytoplasm</keyword>
<dbReference type="SUPFAM" id="SSF50249">
    <property type="entry name" value="Nucleic acid-binding proteins"/>
    <property type="match status" value="1"/>
</dbReference>
<feature type="binding site" evidence="15">
    <location>
        <position position="437"/>
    </location>
    <ligand>
        <name>Mg(2+)</name>
        <dbReference type="ChEBI" id="CHEBI:18420"/>
        <note>shared with alpha subunit</note>
    </ligand>
</feature>
<comment type="subcellular location">
    <subcellularLocation>
        <location evidence="1 15">Cytoplasm</location>
    </subcellularLocation>
</comment>
<comment type="subunit">
    <text evidence="3 15">Tetramer of two alpha and two beta subunits.</text>
</comment>
<dbReference type="Pfam" id="PF03483">
    <property type="entry name" value="B3_4"/>
    <property type="match status" value="1"/>
</dbReference>
<dbReference type="HAMAP" id="MF_00283">
    <property type="entry name" value="Phe_tRNA_synth_beta1"/>
    <property type="match status" value="1"/>
</dbReference>
<dbReference type="Gene3D" id="3.30.930.10">
    <property type="entry name" value="Bira Bifunctional Protein, Domain 2"/>
    <property type="match status" value="1"/>
</dbReference>
<keyword evidence="5 16" id="KW-0820">tRNA-binding</keyword>
<dbReference type="Gene3D" id="2.40.50.140">
    <property type="entry name" value="Nucleic acid-binding proteins"/>
    <property type="match status" value="1"/>
</dbReference>
<dbReference type="Pfam" id="PF01588">
    <property type="entry name" value="tRNA_bind"/>
    <property type="match status" value="1"/>
</dbReference>
<protein>
    <recommendedName>
        <fullName evidence="15">Phenylalanine--tRNA ligase beta subunit</fullName>
        <ecNumber evidence="15">6.1.1.20</ecNumber>
    </recommendedName>
    <alternativeName>
        <fullName evidence="15">Phenylalanyl-tRNA synthetase beta subunit</fullName>
        <shortName evidence="15">PheRS</shortName>
    </alternativeName>
</protein>
<keyword evidence="8 15" id="KW-0547">Nucleotide-binding</keyword>
<sequence length="781" mass="83439">MIGLELEEIEDQGKAFSEFVVAHVVSAEQHPNADKLKVCKVDAGSGEILDVVCGAPNARTGMKSVFAFPGTYIPGKDITIGKGVIRGQVSNGMLCSAMELGLGNDHDGIIDLPADAPTGQRYSDYAGLKGVTFDISITPNRGDCTGVHGIARDLAAFGIGSLKTTDMSPVPSTGTSPFAPLPHQFAPGEDKTIRKFAGRYIRGVRNGPSPAWLQRRLRAVGLRPINAIVDITNLVSLGWGRPLHAYDAARIVGQPVLRNARPGEELDALDNRTYPLDETMTVIADDVGPLCLGGIMGGERSGVVEETVDVFMECASWDPQLVARTGRKTGIVSDARYRLERSVDPALTEPGLELATRLVLELCGGEPLEPVVSGEDTPPAVVIDFPFSEVERLTGLRIAADEIEAILSRLGFAVEGAGFTRKVTVPSWRPDVTQKADLVEEVMRMVGVDKVPVDPLPRLHHVAPRMLTTIQNRRRVARRALAARGLDEAVTWSFIPHEEAVRFGGGAESLQLANAIASDMTDMRPSLLPGLLAAARRNAHRGRADIGLFEVGQVFLSDAPEGQHTHASGLRTGTARLTGAGRHWQGDAKQVGVFDAKADLAAALDALGVGIDKLQLVAEPAAWSHPGRGGRVQLGPKIIVGWFGELHPAWSEAMDIDFPVAAFEIDLDALPEPRKKPTRSKGALDISPLMPVKRDFAFLVDRSASAASILRAARGADKTLIEDVTIFDIFEGAHVGEGKKSVAIEVTLQPRDRTLTDEEIEKVSGAVVAAVVKTTGGALRG</sequence>
<keyword evidence="10 15" id="KW-0460">Magnesium</keyword>
<dbReference type="SUPFAM" id="SSF55681">
    <property type="entry name" value="Class II aaRS and biotin synthetases"/>
    <property type="match status" value="1"/>
</dbReference>
<evidence type="ECO:0000256" key="3">
    <source>
        <dbReference type="ARBA" id="ARBA00011209"/>
    </source>
</evidence>
<dbReference type="InterPro" id="IPR012340">
    <property type="entry name" value="NA-bd_OB-fold"/>
</dbReference>
<dbReference type="InterPro" id="IPR036690">
    <property type="entry name" value="Fdx_antiC-bd_sf"/>
</dbReference>
<evidence type="ECO:0000256" key="7">
    <source>
        <dbReference type="ARBA" id="ARBA00022723"/>
    </source>
</evidence>
<evidence type="ECO:0000259" key="17">
    <source>
        <dbReference type="PROSITE" id="PS50886"/>
    </source>
</evidence>
<dbReference type="PROSITE" id="PS51447">
    <property type="entry name" value="FDX_ACB"/>
    <property type="match status" value="1"/>
</dbReference>
<gene>
    <name evidence="15 20" type="primary">pheT</name>
    <name evidence="20" type="ORF">GCM10010862_06670</name>
</gene>
<dbReference type="CDD" id="cd02796">
    <property type="entry name" value="tRNA_bind_bactPheRS"/>
    <property type="match status" value="1"/>
</dbReference>
<evidence type="ECO:0000256" key="15">
    <source>
        <dbReference type="HAMAP-Rule" id="MF_00283"/>
    </source>
</evidence>
<keyword evidence="9 15" id="KW-0067">ATP-binding</keyword>
<evidence type="ECO:0000256" key="5">
    <source>
        <dbReference type="ARBA" id="ARBA00022555"/>
    </source>
</evidence>
<evidence type="ECO:0000259" key="18">
    <source>
        <dbReference type="PROSITE" id="PS51447"/>
    </source>
</evidence>
<keyword evidence="12 15" id="KW-0648">Protein biosynthesis</keyword>
<comment type="caution">
    <text evidence="20">The sequence shown here is derived from an EMBL/GenBank/DDBJ whole genome shotgun (WGS) entry which is preliminary data.</text>
</comment>
<evidence type="ECO:0000256" key="16">
    <source>
        <dbReference type="PROSITE-ProRule" id="PRU00209"/>
    </source>
</evidence>
<evidence type="ECO:0000256" key="13">
    <source>
        <dbReference type="ARBA" id="ARBA00023146"/>
    </source>
</evidence>
<accession>A0ABQ5W021</accession>
<feature type="binding site" evidence="15">
    <location>
        <position position="431"/>
    </location>
    <ligand>
        <name>Mg(2+)</name>
        <dbReference type="ChEBI" id="CHEBI:18420"/>
        <note>shared with alpha subunit</note>
    </ligand>
</feature>
<dbReference type="Gene3D" id="3.50.40.10">
    <property type="entry name" value="Phenylalanyl-trna Synthetase, Chain B, domain 3"/>
    <property type="match status" value="1"/>
</dbReference>
<keyword evidence="21" id="KW-1185">Reference proteome</keyword>
<dbReference type="PROSITE" id="PS51483">
    <property type="entry name" value="B5"/>
    <property type="match status" value="1"/>
</dbReference>
<keyword evidence="6 15" id="KW-0436">Ligase</keyword>
<evidence type="ECO:0000256" key="9">
    <source>
        <dbReference type="ARBA" id="ARBA00022840"/>
    </source>
</evidence>
<feature type="binding site" evidence="15">
    <location>
        <position position="440"/>
    </location>
    <ligand>
        <name>Mg(2+)</name>
        <dbReference type="ChEBI" id="CHEBI:18420"/>
        <note>shared with alpha subunit</note>
    </ligand>
</feature>
<dbReference type="InterPro" id="IPR002547">
    <property type="entry name" value="tRNA-bd_dom"/>
</dbReference>
<dbReference type="InterPro" id="IPR045060">
    <property type="entry name" value="Phe-tRNA-ligase_IIc_bsu"/>
</dbReference>
<keyword evidence="11 16" id="KW-0694">RNA-binding</keyword>
<dbReference type="PANTHER" id="PTHR10947:SF0">
    <property type="entry name" value="PHENYLALANINE--TRNA LIGASE BETA SUBUNIT"/>
    <property type="match status" value="1"/>
</dbReference>
<dbReference type="InterPro" id="IPR045864">
    <property type="entry name" value="aa-tRNA-synth_II/BPL/LPL"/>
</dbReference>
<dbReference type="PROSITE" id="PS50886">
    <property type="entry name" value="TRBD"/>
    <property type="match status" value="1"/>
</dbReference>
<dbReference type="SUPFAM" id="SSF56037">
    <property type="entry name" value="PheT/TilS domain"/>
    <property type="match status" value="1"/>
</dbReference>
<dbReference type="CDD" id="cd00769">
    <property type="entry name" value="PheRS_beta_core"/>
    <property type="match status" value="1"/>
</dbReference>
<dbReference type="SUPFAM" id="SSF54991">
    <property type="entry name" value="Anticodon-binding domain of PheRS"/>
    <property type="match status" value="1"/>
</dbReference>
<dbReference type="Gene3D" id="3.30.70.380">
    <property type="entry name" value="Ferrodoxin-fold anticodon-binding domain"/>
    <property type="match status" value="1"/>
</dbReference>
<evidence type="ECO:0000256" key="8">
    <source>
        <dbReference type="ARBA" id="ARBA00022741"/>
    </source>
</evidence>
<dbReference type="Gene3D" id="3.30.56.10">
    <property type="match status" value="2"/>
</dbReference>